<keyword evidence="7" id="KW-1185">Reference proteome</keyword>
<dbReference type="InterPro" id="IPR028082">
    <property type="entry name" value="Peripla_BP_I"/>
</dbReference>
<reference evidence="8" key="1">
    <citation type="submission" date="2022-11" db="UniProtKB">
        <authorList>
            <consortium name="WormBaseParasite"/>
        </authorList>
    </citation>
    <scope>IDENTIFICATION</scope>
</reference>
<name>A0A914YHR3_9BILA</name>
<evidence type="ECO:0000256" key="2">
    <source>
        <dbReference type="ARBA" id="ARBA00022692"/>
    </source>
</evidence>
<feature type="transmembrane region" description="Helical" evidence="5">
    <location>
        <begin position="242"/>
        <end position="266"/>
    </location>
</feature>
<dbReference type="Pfam" id="PF01094">
    <property type="entry name" value="ANF_receptor"/>
    <property type="match status" value="1"/>
</dbReference>
<protein>
    <submittedName>
        <fullName evidence="8">Receptor ligand binding region domain-containing protein</fullName>
    </submittedName>
</protein>
<proteinExistence type="predicted"/>
<accession>A0A914YHR3</accession>
<dbReference type="GO" id="GO:0016020">
    <property type="term" value="C:membrane"/>
    <property type="evidence" value="ECO:0007669"/>
    <property type="project" value="UniProtKB-SubCell"/>
</dbReference>
<evidence type="ECO:0000256" key="4">
    <source>
        <dbReference type="ARBA" id="ARBA00023136"/>
    </source>
</evidence>
<organism evidence="7 8">
    <name type="scientific">Panagrolaimus superbus</name>
    <dbReference type="NCBI Taxonomy" id="310955"/>
    <lineage>
        <taxon>Eukaryota</taxon>
        <taxon>Metazoa</taxon>
        <taxon>Ecdysozoa</taxon>
        <taxon>Nematoda</taxon>
        <taxon>Chromadorea</taxon>
        <taxon>Rhabditida</taxon>
        <taxon>Tylenchina</taxon>
        <taxon>Panagrolaimomorpha</taxon>
        <taxon>Panagrolaimoidea</taxon>
        <taxon>Panagrolaimidae</taxon>
        <taxon>Panagrolaimus</taxon>
    </lineage>
</organism>
<evidence type="ECO:0000256" key="5">
    <source>
        <dbReference type="SAM" id="Phobius"/>
    </source>
</evidence>
<evidence type="ECO:0000259" key="6">
    <source>
        <dbReference type="Pfam" id="PF01094"/>
    </source>
</evidence>
<dbReference type="Gene3D" id="3.40.50.2300">
    <property type="match status" value="1"/>
</dbReference>
<evidence type="ECO:0000256" key="3">
    <source>
        <dbReference type="ARBA" id="ARBA00022989"/>
    </source>
</evidence>
<dbReference type="Proteomes" id="UP000887577">
    <property type="component" value="Unplaced"/>
</dbReference>
<evidence type="ECO:0000313" key="8">
    <source>
        <dbReference type="WBParaSite" id="PSU_v2.g18332.t1"/>
    </source>
</evidence>
<evidence type="ECO:0000256" key="1">
    <source>
        <dbReference type="ARBA" id="ARBA00004370"/>
    </source>
</evidence>
<feature type="domain" description="Receptor ligand binding region" evidence="6">
    <location>
        <begin position="1"/>
        <end position="134"/>
    </location>
</feature>
<dbReference type="WBParaSite" id="PSU_v2.g18332.t1">
    <property type="protein sequence ID" value="PSU_v2.g18332.t1"/>
    <property type="gene ID" value="PSU_v2.g18332"/>
</dbReference>
<dbReference type="SUPFAM" id="SSF53822">
    <property type="entry name" value="Periplasmic binding protein-like I"/>
    <property type="match status" value="1"/>
</dbReference>
<keyword evidence="3 5" id="KW-1133">Transmembrane helix</keyword>
<comment type="subcellular location">
    <subcellularLocation>
        <location evidence="1">Membrane</location>
    </subcellularLocation>
</comment>
<evidence type="ECO:0000313" key="7">
    <source>
        <dbReference type="Proteomes" id="UP000887577"/>
    </source>
</evidence>
<sequence>MQAVHSQGLNTHDFVYILPWLQAEAKETQPWIGSDGQLQANIKTFFSNALIVDDVNGFDNTVVVTPFKERIESNGILVEELNLQNIYGYIHLYDSLKLYALAARAALNETGDPKILNDGKFIWNKMRKLTFPGLISLPTKSNVNNSRLISTAGISSGTVMMDDLAERAGIYAAFYVTPNRDEILKVVEMNPFALTNCDGVINRSGCFELNVVDLQTGFWQSLDGSLPSDEPQCGYRNERCDYTLMIIAGILVIAVLITIFLGYLIYRVLENRALAKTSWRIFRDDMRIMNDDEMRSVLSIGSTRTKLSNTSRFGKHHAVIGTNTHASFHMYPQKRPIIFAREDKQTLTMVCKLFL</sequence>
<keyword evidence="2 5" id="KW-0812">Transmembrane</keyword>
<keyword evidence="4 5" id="KW-0472">Membrane</keyword>
<dbReference type="InterPro" id="IPR001828">
    <property type="entry name" value="ANF_lig-bd_rcpt"/>
</dbReference>
<dbReference type="AlphaFoldDB" id="A0A914YHR3"/>